<proteinExistence type="predicted"/>
<sequence length="79" mass="9519">MFPSITWFAPVTSKVLEETPKTSNRARIWNIRRHHIGYDAEIILQRSRSQRERPATRFGEERTFAHTTPIILQIFYYKR</sequence>
<name>A0A381S998_9ZZZZ</name>
<organism evidence="1">
    <name type="scientific">marine metagenome</name>
    <dbReference type="NCBI Taxonomy" id="408172"/>
    <lineage>
        <taxon>unclassified sequences</taxon>
        <taxon>metagenomes</taxon>
        <taxon>ecological metagenomes</taxon>
    </lineage>
</organism>
<accession>A0A381S998</accession>
<protein>
    <submittedName>
        <fullName evidence="1">Uncharacterized protein</fullName>
    </submittedName>
</protein>
<evidence type="ECO:0000313" key="1">
    <source>
        <dbReference type="EMBL" id="SVA00606.1"/>
    </source>
</evidence>
<dbReference type="AlphaFoldDB" id="A0A381S998"/>
<dbReference type="EMBL" id="UINC01002819">
    <property type="protein sequence ID" value="SVA00606.1"/>
    <property type="molecule type" value="Genomic_DNA"/>
</dbReference>
<reference evidence="1" key="1">
    <citation type="submission" date="2018-05" db="EMBL/GenBank/DDBJ databases">
        <authorList>
            <person name="Lanie J.A."/>
            <person name="Ng W.-L."/>
            <person name="Kazmierczak K.M."/>
            <person name="Andrzejewski T.M."/>
            <person name="Davidsen T.M."/>
            <person name="Wayne K.J."/>
            <person name="Tettelin H."/>
            <person name="Glass J.I."/>
            <person name="Rusch D."/>
            <person name="Podicherti R."/>
            <person name="Tsui H.-C.T."/>
            <person name="Winkler M.E."/>
        </authorList>
    </citation>
    <scope>NUCLEOTIDE SEQUENCE</scope>
</reference>
<gene>
    <name evidence="1" type="ORF">METZ01_LOCUS53460</name>
</gene>